<dbReference type="Proteomes" id="UP000028123">
    <property type="component" value="Unassembled WGS sequence"/>
</dbReference>
<protein>
    <submittedName>
        <fullName evidence="2">Hydrolase</fullName>
    </submittedName>
</protein>
<proteinExistence type="predicted"/>
<dbReference type="eggNOG" id="COG1988">
    <property type="taxonomic scope" value="Bacteria"/>
</dbReference>
<gene>
    <name evidence="2" type="ORF">ET33_24710</name>
</gene>
<dbReference type="GO" id="GO:0016787">
    <property type="term" value="F:hydrolase activity"/>
    <property type="evidence" value="ECO:0007669"/>
    <property type="project" value="UniProtKB-KW"/>
</dbReference>
<dbReference type="EMBL" id="JNVM01000004">
    <property type="protein sequence ID" value="KEQ27088.1"/>
    <property type="molecule type" value="Genomic_DNA"/>
</dbReference>
<keyword evidence="1" id="KW-1133">Transmembrane helix</keyword>
<keyword evidence="1" id="KW-0812">Transmembrane</keyword>
<evidence type="ECO:0000313" key="2">
    <source>
        <dbReference type="EMBL" id="KEQ27088.1"/>
    </source>
</evidence>
<keyword evidence="3" id="KW-1185">Reference proteome</keyword>
<reference evidence="2 3" key="1">
    <citation type="submission" date="2014-06" db="EMBL/GenBank/DDBJ databases">
        <title>Draft genome sequence of Paenibacillus sp. MSt1.</title>
        <authorList>
            <person name="Aw Y.K."/>
            <person name="Ong K.S."/>
            <person name="Gan H.M."/>
            <person name="Lee S.M."/>
        </authorList>
    </citation>
    <scope>NUCLEOTIDE SEQUENCE [LARGE SCALE GENOMIC DNA]</scope>
    <source>
        <strain evidence="2 3">MSt1</strain>
    </source>
</reference>
<comment type="caution">
    <text evidence="2">The sequence shown here is derived from an EMBL/GenBank/DDBJ whole genome shotgun (WGS) entry which is preliminary data.</text>
</comment>
<dbReference type="PANTHER" id="PTHR35531:SF1">
    <property type="entry name" value="INNER MEMBRANE PROTEIN YBCI-RELATED"/>
    <property type="match status" value="1"/>
</dbReference>
<dbReference type="InterPro" id="IPR007404">
    <property type="entry name" value="YdjM-like"/>
</dbReference>
<dbReference type="AlphaFoldDB" id="A0A081P8R5"/>
<dbReference type="PANTHER" id="PTHR35531">
    <property type="entry name" value="INNER MEMBRANE PROTEIN YBCI-RELATED"/>
    <property type="match status" value="1"/>
</dbReference>
<keyword evidence="2" id="KW-0378">Hydrolase</keyword>
<name>A0A081P8R5_9BACL</name>
<organism evidence="2 3">
    <name type="scientific">Paenibacillus tyrfis</name>
    <dbReference type="NCBI Taxonomy" id="1501230"/>
    <lineage>
        <taxon>Bacteria</taxon>
        <taxon>Bacillati</taxon>
        <taxon>Bacillota</taxon>
        <taxon>Bacilli</taxon>
        <taxon>Bacillales</taxon>
        <taxon>Paenibacillaceae</taxon>
        <taxon>Paenibacillus</taxon>
    </lineage>
</organism>
<dbReference type="Pfam" id="PF04307">
    <property type="entry name" value="YdjM"/>
    <property type="match status" value="1"/>
</dbReference>
<evidence type="ECO:0000313" key="3">
    <source>
        <dbReference type="Proteomes" id="UP000028123"/>
    </source>
</evidence>
<keyword evidence="1" id="KW-0472">Membrane</keyword>
<accession>A0A081P8R5</accession>
<feature type="transmembrane region" description="Helical" evidence="1">
    <location>
        <begin position="144"/>
        <end position="163"/>
    </location>
</feature>
<feature type="transmembrane region" description="Helical" evidence="1">
    <location>
        <begin position="74"/>
        <end position="91"/>
    </location>
</feature>
<dbReference type="OrthoDB" id="5459053at2"/>
<evidence type="ECO:0000256" key="1">
    <source>
        <dbReference type="SAM" id="Phobius"/>
    </source>
</evidence>
<sequence length="170" mass="19022">MLQKTHSVAGLLAAEGVLLHFQVPLLSWETAAALLLGCLAGPLADIDKPGSTMAKVFFPLSFVLRLINVRHRTLTHSVLFLCGIAALLLPLPEPLFWSFLLAYASHAFIDLFNEQGVELLWPIKLKFRLLPKFMAIETGSFMETGFRYILTLLCIALPVRYYWDTVSGLF</sequence>
<dbReference type="RefSeq" id="WP_036676947.1">
    <property type="nucleotide sequence ID" value="NZ_FYEP01000007.1"/>
</dbReference>